<evidence type="ECO:0000313" key="3">
    <source>
        <dbReference type="EMBL" id="KAG9242279.1"/>
    </source>
</evidence>
<feature type="coiled-coil region" evidence="1">
    <location>
        <begin position="116"/>
        <end position="238"/>
    </location>
</feature>
<gene>
    <name evidence="3" type="ORF">BJ878DRAFT_555826</name>
</gene>
<keyword evidence="4" id="KW-1185">Reference proteome</keyword>
<feature type="region of interest" description="Disordered" evidence="2">
    <location>
        <begin position="259"/>
        <end position="330"/>
    </location>
</feature>
<feature type="compositionally biased region" description="Polar residues" evidence="2">
    <location>
        <begin position="41"/>
        <end position="59"/>
    </location>
</feature>
<proteinExistence type="predicted"/>
<feature type="compositionally biased region" description="Basic and acidic residues" evidence="2">
    <location>
        <begin position="300"/>
        <end position="330"/>
    </location>
</feature>
<reference evidence="3" key="1">
    <citation type="journal article" date="2021" name="IMA Fungus">
        <title>Genomic characterization of three marine fungi, including Emericellopsis atlantica sp. nov. with signatures of a generalist lifestyle and marine biomass degradation.</title>
        <authorList>
            <person name="Hagestad O.C."/>
            <person name="Hou L."/>
            <person name="Andersen J.H."/>
            <person name="Hansen E.H."/>
            <person name="Altermark B."/>
            <person name="Li C."/>
            <person name="Kuhnert E."/>
            <person name="Cox R.J."/>
            <person name="Crous P.W."/>
            <person name="Spatafora J.W."/>
            <person name="Lail K."/>
            <person name="Amirebrahimi M."/>
            <person name="Lipzen A."/>
            <person name="Pangilinan J."/>
            <person name="Andreopoulos W."/>
            <person name="Hayes R.D."/>
            <person name="Ng V."/>
            <person name="Grigoriev I.V."/>
            <person name="Jackson S.A."/>
            <person name="Sutton T.D.S."/>
            <person name="Dobson A.D.W."/>
            <person name="Rama T."/>
        </authorList>
    </citation>
    <scope>NUCLEOTIDE SEQUENCE</scope>
    <source>
        <strain evidence="3">TRa3180A</strain>
    </source>
</reference>
<evidence type="ECO:0000313" key="4">
    <source>
        <dbReference type="Proteomes" id="UP000887226"/>
    </source>
</evidence>
<feature type="region of interest" description="Disordered" evidence="2">
    <location>
        <begin position="41"/>
        <end position="82"/>
    </location>
</feature>
<feature type="compositionally biased region" description="Acidic residues" evidence="2">
    <location>
        <begin position="641"/>
        <end position="667"/>
    </location>
</feature>
<evidence type="ECO:0000256" key="1">
    <source>
        <dbReference type="SAM" id="Coils"/>
    </source>
</evidence>
<accession>A0A9P8CCT3</accession>
<organism evidence="3 4">
    <name type="scientific">Calycina marina</name>
    <dbReference type="NCBI Taxonomy" id="1763456"/>
    <lineage>
        <taxon>Eukaryota</taxon>
        <taxon>Fungi</taxon>
        <taxon>Dikarya</taxon>
        <taxon>Ascomycota</taxon>
        <taxon>Pezizomycotina</taxon>
        <taxon>Leotiomycetes</taxon>
        <taxon>Helotiales</taxon>
        <taxon>Pezizellaceae</taxon>
        <taxon>Calycina</taxon>
    </lineage>
</organism>
<protein>
    <submittedName>
        <fullName evidence="3">Uncharacterized protein</fullName>
    </submittedName>
</protein>
<sequence length="828" mass="93896">MLNYPTKVYQFMLQFLSTIQLQLQLTTTIITANMAANNTKHNNTTSRYYKTARPSSTRTPGLHVTKREGNSRGSAKSQSPGLTSQFELSATPLVKNVFNPFATQAAKSGKVMSSEEIRGEKEKKQWEAEKERLQDQISVLNTKVKSHAADYDALLATATQQFTKIADLEKEKAIFRRNKREEDAATAKQIEKMKFELGPLKYQLDETTKENKTLRLELNNVKQQAENANTAARRLLKLKTDKEKEEWLEAIKHFEDPEGLVTEDSEGPENMGINVSEERTRRTELEEKKIKAIKWPGTDSAKEEEGTRSKMEDDARSNKKYDQDLQASRDRAEKMENLNKSLLAEIRKLRTKSTREPLFNSDTISPDTETQDNDVVTKKAKLDHKASQYEIKRLEQNLKALNADIRRMKEQAHTLGSNGATGGMDDDDKTTYFDGIIMELNDTVARLQSELYETIEEIQRLEDSAVEQGGQSAEQAEQRIAAAYNARFEAEVARVKLRIRDIEEMARLGAQQRQRGGESAAHAVKRIEAEYEARLAVEVARIEEQRTRDIEEAALLAAQLTQRPQPQHQGGRGALQVCYVDKITYKLHENPFLCWASTEVDAIWLLLRVLQLVRLMDYFFRHAPALPTTNGGPKMAIFHDEDSDSDDEEIHSDGFYGDDGEDGGDEEGEKKDDLPASLLPNPPTTAAKPRTPFLTPPPPLAPLIPNDLRIRTPCPPYNSAVNPLTNRIPNVRQTLSMLALHLVLYMYLLSAFVERSMWLSANSVSAVYVDYFTSKGGRTWGNYPFAREIEDIHPWFSRADIWLYERVWEPVVGILVGELPGEAWRMAG</sequence>
<keyword evidence="1" id="KW-0175">Coiled coil</keyword>
<feature type="coiled-coil region" evidence="1">
    <location>
        <begin position="384"/>
        <end position="505"/>
    </location>
</feature>
<name>A0A9P8CCT3_9HELO</name>
<dbReference type="Proteomes" id="UP000887226">
    <property type="component" value="Unassembled WGS sequence"/>
</dbReference>
<evidence type="ECO:0000256" key="2">
    <source>
        <dbReference type="SAM" id="MobiDB-lite"/>
    </source>
</evidence>
<dbReference type="EMBL" id="MU254092">
    <property type="protein sequence ID" value="KAG9242279.1"/>
    <property type="molecule type" value="Genomic_DNA"/>
</dbReference>
<feature type="compositionally biased region" description="Polar residues" evidence="2">
    <location>
        <begin position="71"/>
        <end position="82"/>
    </location>
</feature>
<feature type="region of interest" description="Disordered" evidence="2">
    <location>
        <begin position="630"/>
        <end position="698"/>
    </location>
</feature>
<feature type="compositionally biased region" description="Basic and acidic residues" evidence="2">
    <location>
        <begin position="276"/>
        <end position="290"/>
    </location>
</feature>
<dbReference type="AlphaFoldDB" id="A0A9P8CCT3"/>
<comment type="caution">
    <text evidence="3">The sequence shown here is derived from an EMBL/GenBank/DDBJ whole genome shotgun (WGS) entry which is preliminary data.</text>
</comment>